<feature type="compositionally biased region" description="Polar residues" evidence="1">
    <location>
        <begin position="1"/>
        <end position="16"/>
    </location>
</feature>
<dbReference type="AlphaFoldDB" id="A0A7Y9WBT5"/>
<dbReference type="Proteomes" id="UP000572540">
    <property type="component" value="Unassembled WGS sequence"/>
</dbReference>
<evidence type="ECO:0000256" key="1">
    <source>
        <dbReference type="SAM" id="MobiDB-lite"/>
    </source>
</evidence>
<sequence length="76" mass="8196">MASNEMKNSMPSSDVNTPCMKPDSIRNAPKYCAVRSVIDSHEATTMMIVVSAVSATSHREMPSTPTCHAMSKVGDH</sequence>
<accession>A0A7Y9WBT5</accession>
<reference evidence="2 3" key="1">
    <citation type="submission" date="2020-07" db="EMBL/GenBank/DDBJ databases">
        <title>Exploring microbial biodiversity for novel pathways involved in the catabolism of aromatic compounds derived from lignin.</title>
        <authorList>
            <person name="Elkins J."/>
        </authorList>
    </citation>
    <scope>NUCLEOTIDE SEQUENCE [LARGE SCALE GENOMIC DNA]</scope>
    <source>
        <strain evidence="2 3">H2C3B</strain>
    </source>
</reference>
<feature type="region of interest" description="Disordered" evidence="1">
    <location>
        <begin position="1"/>
        <end position="25"/>
    </location>
</feature>
<name>A0A7Y9WBT5_9BURK</name>
<dbReference type="EMBL" id="JACCAU010000001">
    <property type="protein sequence ID" value="NYH17093.1"/>
    <property type="molecule type" value="Genomic_DNA"/>
</dbReference>
<gene>
    <name evidence="2" type="ORF">GGD41_004321</name>
</gene>
<evidence type="ECO:0000313" key="3">
    <source>
        <dbReference type="Proteomes" id="UP000572540"/>
    </source>
</evidence>
<protein>
    <submittedName>
        <fullName evidence="2">Uncharacterized protein</fullName>
    </submittedName>
</protein>
<organism evidence="2 3">
    <name type="scientific">Paraburkholderia bryophila</name>
    <dbReference type="NCBI Taxonomy" id="420952"/>
    <lineage>
        <taxon>Bacteria</taxon>
        <taxon>Pseudomonadati</taxon>
        <taxon>Pseudomonadota</taxon>
        <taxon>Betaproteobacteria</taxon>
        <taxon>Burkholderiales</taxon>
        <taxon>Burkholderiaceae</taxon>
        <taxon>Paraburkholderia</taxon>
    </lineage>
</organism>
<feature type="region of interest" description="Disordered" evidence="1">
    <location>
        <begin position="57"/>
        <end position="76"/>
    </location>
</feature>
<evidence type="ECO:0000313" key="2">
    <source>
        <dbReference type="EMBL" id="NYH17093.1"/>
    </source>
</evidence>
<proteinExistence type="predicted"/>
<comment type="caution">
    <text evidence="2">The sequence shown here is derived from an EMBL/GenBank/DDBJ whole genome shotgun (WGS) entry which is preliminary data.</text>
</comment>